<dbReference type="OrthoDB" id="1933735at2759"/>
<dbReference type="EMBL" id="JAGYWB010000004">
    <property type="protein sequence ID" value="KAI0524609.1"/>
    <property type="molecule type" value="Genomic_DNA"/>
</dbReference>
<protein>
    <submittedName>
        <fullName evidence="2">Uncharacterized protein</fullName>
    </submittedName>
</protein>
<reference evidence="2" key="1">
    <citation type="journal article" date="2022" name="Front. Genet.">
        <title>Chromosome-Scale Assembly of the Dendrobium nobile Genome Provides Insights Into the Molecular Mechanism of the Biosynthesis of the Medicinal Active Ingredient of Dendrobium.</title>
        <authorList>
            <person name="Xu Q."/>
            <person name="Niu S.-C."/>
            <person name="Li K.-L."/>
            <person name="Zheng P.-J."/>
            <person name="Zhang X.-J."/>
            <person name="Jia Y."/>
            <person name="Liu Y."/>
            <person name="Niu Y.-X."/>
            <person name="Yu L.-H."/>
            <person name="Chen D.-F."/>
            <person name="Zhang G.-Q."/>
        </authorList>
    </citation>
    <scope>NUCLEOTIDE SEQUENCE</scope>
    <source>
        <tissue evidence="2">Leaf</tissue>
    </source>
</reference>
<sequence>MELEAQRRRSSSASSSPEFEFWMVRNPSFQPQDLVTADELIVDGVLLPLHHLSIQRPHPADLPPPLPIYPHADSIPAAIVSSSPTSSSRRWKDLFKAVRVQKPEVNEKKKERWSRSNGSSELNINLNLWPFSRSRSAGNTAARPRSASRKISSAPCSRSNSRGESPGSRRLAASPSRSGVHLGRSSPVWQFRRTGMGPKDKGRKSGPATSTPAHPAAGGSVRALNLNVNSCIGYGNQVSCRDEDSDGLTGGARTAEVNGGNGTMFSFRTLFYKKVY</sequence>
<organism evidence="2 3">
    <name type="scientific">Dendrobium nobile</name>
    <name type="common">Orchid</name>
    <dbReference type="NCBI Taxonomy" id="94219"/>
    <lineage>
        <taxon>Eukaryota</taxon>
        <taxon>Viridiplantae</taxon>
        <taxon>Streptophyta</taxon>
        <taxon>Embryophyta</taxon>
        <taxon>Tracheophyta</taxon>
        <taxon>Spermatophyta</taxon>
        <taxon>Magnoliopsida</taxon>
        <taxon>Liliopsida</taxon>
        <taxon>Asparagales</taxon>
        <taxon>Orchidaceae</taxon>
        <taxon>Epidendroideae</taxon>
        <taxon>Malaxideae</taxon>
        <taxon>Dendrobiinae</taxon>
        <taxon>Dendrobium</taxon>
    </lineage>
</organism>
<proteinExistence type="predicted"/>
<dbReference type="Proteomes" id="UP000829196">
    <property type="component" value="Unassembled WGS sequence"/>
</dbReference>
<keyword evidence="3" id="KW-1185">Reference proteome</keyword>
<evidence type="ECO:0000256" key="1">
    <source>
        <dbReference type="SAM" id="MobiDB-lite"/>
    </source>
</evidence>
<accession>A0A8T3BZB1</accession>
<feature type="compositionally biased region" description="Polar residues" evidence="1">
    <location>
        <begin position="149"/>
        <end position="163"/>
    </location>
</feature>
<dbReference type="PANTHER" id="PTHR35132">
    <property type="entry name" value="SERINE/ARGININE REPETITIVE MATRIX-LIKE PROTEIN"/>
    <property type="match status" value="1"/>
</dbReference>
<evidence type="ECO:0000313" key="3">
    <source>
        <dbReference type="Proteomes" id="UP000829196"/>
    </source>
</evidence>
<gene>
    <name evidence="2" type="ORF">KFK09_003986</name>
</gene>
<name>A0A8T3BZB1_DENNO</name>
<dbReference type="PANTHER" id="PTHR35132:SF1">
    <property type="entry name" value="SERINE_ARGININE REPETITIVE MATRIX-LIKE PROTEIN"/>
    <property type="match status" value="1"/>
</dbReference>
<comment type="caution">
    <text evidence="2">The sequence shown here is derived from an EMBL/GenBank/DDBJ whole genome shotgun (WGS) entry which is preliminary data.</text>
</comment>
<evidence type="ECO:0000313" key="2">
    <source>
        <dbReference type="EMBL" id="KAI0524609.1"/>
    </source>
</evidence>
<feature type="region of interest" description="Disordered" evidence="1">
    <location>
        <begin position="135"/>
        <end position="219"/>
    </location>
</feature>
<dbReference type="AlphaFoldDB" id="A0A8T3BZB1"/>